<keyword evidence="6 13" id="KW-0686">Riboflavin biosynthesis</keyword>
<evidence type="ECO:0000256" key="6">
    <source>
        <dbReference type="ARBA" id="ARBA00022619"/>
    </source>
</evidence>
<evidence type="ECO:0000259" key="17">
    <source>
        <dbReference type="PROSITE" id="PS51747"/>
    </source>
</evidence>
<evidence type="ECO:0000256" key="13">
    <source>
        <dbReference type="PIRNR" id="PIRNR006769"/>
    </source>
</evidence>
<feature type="binding site" evidence="15">
    <location>
        <position position="206"/>
    </location>
    <ligand>
        <name>substrate</name>
    </ligand>
</feature>
<dbReference type="InterPro" id="IPR016193">
    <property type="entry name" value="Cytidine_deaminase-like"/>
</dbReference>
<dbReference type="PROSITE" id="PS00903">
    <property type="entry name" value="CYT_DCMP_DEAMINASES_1"/>
    <property type="match status" value="1"/>
</dbReference>
<dbReference type="InterPro" id="IPR050765">
    <property type="entry name" value="Riboflavin_Biosynth_HTPR"/>
</dbReference>
<dbReference type="GO" id="GO:0009231">
    <property type="term" value="P:riboflavin biosynthetic process"/>
    <property type="evidence" value="ECO:0007669"/>
    <property type="project" value="UniProtKB-UniPathway"/>
</dbReference>
<feature type="binding site" evidence="15">
    <location>
        <begin position="303"/>
        <end position="309"/>
    </location>
    <ligand>
        <name>NADP(+)</name>
        <dbReference type="ChEBI" id="CHEBI:58349"/>
    </ligand>
</feature>
<sequence length="374" mass="40511">MNANLTDTDKTYMRRALRLAARGSGWTSPNPMVGAVLVRNGRIVGEGYHRRVGGAHAEVNALRQAGEAARGATLYVTLEPCNHHGRTPPCTEAVLAAGVRRVVVGMTDPNPRVSGGGLDRLRSAGLEVEAGVLEEECRALNQPFIKWVTRGIPHVTLKAAATLDGRIAARTGDARWVSNEKSRRHTHRLRHWLDAILVGVGTVLADDPLLTARLSGSRCRQPLRIVLDGRLRLPESSQLVRTVAEAPVLAVCGEDAPKEKRRLLEDLGVEVLALPRAESGCDLAALLRELGSRSITSLLVEGGARVHGSFLDRGLADALALFLAPKILGDAEGVPVFLGRARLNMQEAAGLYGVRIRRFDTDLLVTARFREELY</sequence>
<feature type="binding site" evidence="15">
    <location>
        <position position="202"/>
    </location>
    <ligand>
        <name>NADP(+)</name>
        <dbReference type="ChEBI" id="CHEBI:58349"/>
    </ligand>
</feature>
<dbReference type="GO" id="GO:0050661">
    <property type="term" value="F:NADP binding"/>
    <property type="evidence" value="ECO:0007669"/>
    <property type="project" value="InterPro"/>
</dbReference>
<feature type="binding site" evidence="15">
    <location>
        <position position="210"/>
    </location>
    <ligand>
        <name>substrate</name>
    </ligand>
</feature>
<dbReference type="Gene3D" id="3.40.140.10">
    <property type="entry name" value="Cytidine Deaminase, domain 2"/>
    <property type="match status" value="1"/>
</dbReference>
<dbReference type="PROSITE" id="PS51747">
    <property type="entry name" value="CYT_DCMP_DEAMINASES_2"/>
    <property type="match status" value="1"/>
</dbReference>
<dbReference type="RefSeq" id="WP_073042233.1">
    <property type="nucleotide sequence ID" value="NZ_FQVB01000067.1"/>
</dbReference>
<dbReference type="GO" id="GO:0008703">
    <property type="term" value="F:5-amino-6-(5-phosphoribosylamino)uracil reductase activity"/>
    <property type="evidence" value="ECO:0007669"/>
    <property type="project" value="UniProtKB-EC"/>
</dbReference>
<dbReference type="Proteomes" id="UP000184076">
    <property type="component" value="Unassembled WGS sequence"/>
</dbReference>
<proteinExistence type="inferred from homology"/>
<feature type="binding site" evidence="15">
    <location>
        <position position="301"/>
    </location>
    <ligand>
        <name>substrate</name>
    </ligand>
</feature>
<dbReference type="PANTHER" id="PTHR38011">
    <property type="entry name" value="DIHYDROFOLATE REDUCTASE FAMILY PROTEIN (AFU_ORTHOLOGUE AFUA_8G06820)"/>
    <property type="match status" value="1"/>
</dbReference>
<comment type="pathway">
    <text evidence="2 13">Cofactor biosynthesis; riboflavin biosynthesis; 5-amino-6-(D-ribitylamino)uracil from GTP: step 2/4.</text>
</comment>
<evidence type="ECO:0000256" key="1">
    <source>
        <dbReference type="ARBA" id="ARBA00002151"/>
    </source>
</evidence>
<evidence type="ECO:0000256" key="15">
    <source>
        <dbReference type="PIRSR" id="PIRSR006769-2"/>
    </source>
</evidence>
<gene>
    <name evidence="18" type="ORF">SAMN02745206_03732</name>
</gene>
<dbReference type="UniPathway" id="UPA00275">
    <property type="reaction ID" value="UER00401"/>
</dbReference>
<keyword evidence="9 13" id="KW-0862">Zinc</keyword>
<feature type="binding site" evidence="15">
    <location>
        <position position="190"/>
    </location>
    <ligand>
        <name>substrate</name>
    </ligand>
</feature>
<dbReference type="FunFam" id="3.40.140.10:FF:000025">
    <property type="entry name" value="Riboflavin biosynthesis protein RibD"/>
    <property type="match status" value="1"/>
</dbReference>
<keyword evidence="11 13" id="KW-0560">Oxidoreductase</keyword>
<dbReference type="InterPro" id="IPR004794">
    <property type="entry name" value="Eubact_RibD"/>
</dbReference>
<dbReference type="InterPro" id="IPR011549">
    <property type="entry name" value="RibD_C"/>
</dbReference>
<evidence type="ECO:0000256" key="2">
    <source>
        <dbReference type="ARBA" id="ARBA00004882"/>
    </source>
</evidence>
<feature type="domain" description="CMP/dCMP-type deaminase" evidence="17">
    <location>
        <begin position="7"/>
        <end position="129"/>
    </location>
</feature>
<dbReference type="NCBIfam" id="TIGR00227">
    <property type="entry name" value="ribD_Cterm"/>
    <property type="match status" value="1"/>
</dbReference>
<evidence type="ECO:0000256" key="5">
    <source>
        <dbReference type="ARBA" id="ARBA00007417"/>
    </source>
</evidence>
<dbReference type="GO" id="GO:0008835">
    <property type="term" value="F:diaminohydroxyphosphoribosylaminopyrimidine deaminase activity"/>
    <property type="evidence" value="ECO:0007669"/>
    <property type="project" value="UniProtKB-EC"/>
</dbReference>
<accession>A0A1M5J6J6</accession>
<evidence type="ECO:0000256" key="8">
    <source>
        <dbReference type="ARBA" id="ARBA00022801"/>
    </source>
</evidence>
<feature type="active site" description="Proton donor" evidence="14">
    <location>
        <position position="58"/>
    </location>
</feature>
<comment type="catalytic activity">
    <reaction evidence="13">
        <text>2,5-diamino-6-hydroxy-4-(5-phosphoribosylamino)-pyrimidine + H2O + H(+) = 5-amino-6-(5-phospho-D-ribosylamino)uracil + NH4(+)</text>
        <dbReference type="Rhea" id="RHEA:21868"/>
        <dbReference type="ChEBI" id="CHEBI:15377"/>
        <dbReference type="ChEBI" id="CHEBI:15378"/>
        <dbReference type="ChEBI" id="CHEBI:28938"/>
        <dbReference type="ChEBI" id="CHEBI:58453"/>
        <dbReference type="ChEBI" id="CHEBI:58614"/>
        <dbReference type="EC" id="3.5.4.26"/>
    </reaction>
</comment>
<evidence type="ECO:0000256" key="12">
    <source>
        <dbReference type="ARBA" id="ARBA00023268"/>
    </source>
</evidence>
<feature type="binding site" evidence="15">
    <location>
        <position position="213"/>
    </location>
    <ligand>
        <name>substrate</name>
    </ligand>
</feature>
<dbReference type="Pfam" id="PF00383">
    <property type="entry name" value="dCMP_cyt_deam_1"/>
    <property type="match status" value="1"/>
</dbReference>
<evidence type="ECO:0000256" key="14">
    <source>
        <dbReference type="PIRSR" id="PIRSR006769-1"/>
    </source>
</evidence>
<feature type="binding site" evidence="15">
    <location>
        <position position="160"/>
    </location>
    <ligand>
        <name>NADP(+)</name>
        <dbReference type="ChEBI" id="CHEBI:58349"/>
    </ligand>
</feature>
<evidence type="ECO:0000256" key="7">
    <source>
        <dbReference type="ARBA" id="ARBA00022723"/>
    </source>
</evidence>
<dbReference type="Pfam" id="PF01872">
    <property type="entry name" value="RibD_C"/>
    <property type="match status" value="1"/>
</dbReference>
<comment type="catalytic activity">
    <reaction evidence="13">
        <text>5-amino-6-(5-phospho-D-ribitylamino)uracil + NADP(+) = 5-amino-6-(5-phospho-D-ribosylamino)uracil + NADPH + H(+)</text>
        <dbReference type="Rhea" id="RHEA:17845"/>
        <dbReference type="ChEBI" id="CHEBI:15378"/>
        <dbReference type="ChEBI" id="CHEBI:57783"/>
        <dbReference type="ChEBI" id="CHEBI:58349"/>
        <dbReference type="ChEBI" id="CHEBI:58421"/>
        <dbReference type="ChEBI" id="CHEBI:58453"/>
        <dbReference type="EC" id="1.1.1.193"/>
    </reaction>
</comment>
<comment type="cofactor">
    <cofactor evidence="13 16">
        <name>Zn(2+)</name>
        <dbReference type="ChEBI" id="CHEBI:29105"/>
    </cofactor>
    <text evidence="13 16">Binds 1 zinc ion.</text>
</comment>
<organism evidence="18 19">
    <name type="scientific">Desulfacinum infernum DSM 9756</name>
    <dbReference type="NCBI Taxonomy" id="1121391"/>
    <lineage>
        <taxon>Bacteria</taxon>
        <taxon>Pseudomonadati</taxon>
        <taxon>Thermodesulfobacteriota</taxon>
        <taxon>Syntrophobacteria</taxon>
        <taxon>Syntrophobacterales</taxon>
        <taxon>Syntrophobacteraceae</taxon>
        <taxon>Desulfacinum</taxon>
    </lineage>
</organism>
<keyword evidence="19" id="KW-1185">Reference proteome</keyword>
<feature type="binding site" evidence="15">
    <location>
        <position position="176"/>
    </location>
    <ligand>
        <name>NADP(+)</name>
        <dbReference type="ChEBI" id="CHEBI:58349"/>
    </ligand>
</feature>
<dbReference type="STRING" id="1121391.SAMN02745206_03732"/>
<dbReference type="CDD" id="cd01284">
    <property type="entry name" value="Riboflavin_deaminase-reductase"/>
    <property type="match status" value="1"/>
</dbReference>
<evidence type="ECO:0000256" key="4">
    <source>
        <dbReference type="ARBA" id="ARBA00005259"/>
    </source>
</evidence>
<evidence type="ECO:0000256" key="16">
    <source>
        <dbReference type="PIRSR" id="PIRSR006769-3"/>
    </source>
</evidence>
<dbReference type="InterPro" id="IPR016192">
    <property type="entry name" value="APOBEC/CMP_deaminase_Zn-bd"/>
</dbReference>
<comment type="similarity">
    <text evidence="5 13">In the C-terminal section; belongs to the HTP reductase family.</text>
</comment>
<comment type="pathway">
    <text evidence="3 13">Cofactor biosynthesis; riboflavin biosynthesis; 5-amino-6-(D-ribitylamino)uracil from GTP: step 3/4.</text>
</comment>
<feature type="binding site" evidence="16">
    <location>
        <position position="90"/>
    </location>
    <ligand>
        <name>Zn(2+)</name>
        <dbReference type="ChEBI" id="CHEBI:29105"/>
        <note>catalytic</note>
    </ligand>
</feature>
<dbReference type="PIRSF" id="PIRSF006769">
    <property type="entry name" value="RibD"/>
    <property type="match status" value="1"/>
</dbReference>
<dbReference type="SUPFAM" id="SSF53597">
    <property type="entry name" value="Dihydrofolate reductase-like"/>
    <property type="match status" value="1"/>
</dbReference>
<dbReference type="GO" id="GO:0008270">
    <property type="term" value="F:zinc ion binding"/>
    <property type="evidence" value="ECO:0007669"/>
    <property type="project" value="InterPro"/>
</dbReference>
<dbReference type="AlphaFoldDB" id="A0A1M5J6J6"/>
<dbReference type="InterPro" id="IPR024072">
    <property type="entry name" value="DHFR-like_dom_sf"/>
</dbReference>
<comment type="similarity">
    <text evidence="4 13">In the N-terminal section; belongs to the cytidine and deoxycytidylate deaminase family.</text>
</comment>
<dbReference type="InterPro" id="IPR002125">
    <property type="entry name" value="CMP_dCMP_dom"/>
</dbReference>
<keyword evidence="8 13" id="KW-0378">Hydrolase</keyword>
<dbReference type="EC" id="3.5.4.26" evidence="13"/>
<dbReference type="InterPro" id="IPR002734">
    <property type="entry name" value="RibDG_C"/>
</dbReference>
<keyword evidence="12" id="KW-0511">Multifunctional enzyme</keyword>
<feature type="binding site" evidence="16">
    <location>
        <position position="56"/>
    </location>
    <ligand>
        <name>Zn(2+)</name>
        <dbReference type="ChEBI" id="CHEBI:29105"/>
        <note>catalytic</note>
    </ligand>
</feature>
<comment type="function">
    <text evidence="1 13">Converts 2,5-diamino-6-(ribosylamino)-4(3h)-pyrimidinone 5'-phosphate into 5-amino-6-(ribosylamino)-2,4(1h,3h)-pyrimidinedione 5'-phosphate.</text>
</comment>
<evidence type="ECO:0000313" key="19">
    <source>
        <dbReference type="Proteomes" id="UP000184076"/>
    </source>
</evidence>
<reference evidence="19" key="1">
    <citation type="submission" date="2016-11" db="EMBL/GenBank/DDBJ databases">
        <authorList>
            <person name="Varghese N."/>
            <person name="Submissions S."/>
        </authorList>
    </citation>
    <scope>NUCLEOTIDE SEQUENCE [LARGE SCALE GENOMIC DNA]</scope>
    <source>
        <strain evidence="19">DSM 9756</strain>
    </source>
</reference>
<evidence type="ECO:0000256" key="10">
    <source>
        <dbReference type="ARBA" id="ARBA00022857"/>
    </source>
</evidence>
<evidence type="ECO:0000256" key="11">
    <source>
        <dbReference type="ARBA" id="ARBA00023002"/>
    </source>
</evidence>
<evidence type="ECO:0000256" key="3">
    <source>
        <dbReference type="ARBA" id="ARBA00004910"/>
    </source>
</evidence>
<dbReference type="EC" id="1.1.1.193" evidence="13"/>
<dbReference type="SUPFAM" id="SSF53927">
    <property type="entry name" value="Cytidine deaminase-like"/>
    <property type="match status" value="1"/>
</dbReference>
<keyword evidence="10 13" id="KW-0521">NADP</keyword>
<dbReference type="EMBL" id="FQVB01000067">
    <property type="protein sequence ID" value="SHG35623.1"/>
    <property type="molecule type" value="Genomic_DNA"/>
</dbReference>
<feature type="binding site" evidence="16">
    <location>
        <position position="81"/>
    </location>
    <ligand>
        <name>Zn(2+)</name>
        <dbReference type="ChEBI" id="CHEBI:29105"/>
        <note>catalytic</note>
    </ligand>
</feature>
<protein>
    <recommendedName>
        <fullName evidence="13">Riboflavin biosynthesis protein RibD</fullName>
    </recommendedName>
    <domain>
        <recommendedName>
            <fullName evidence="13">Diaminohydroxyphosphoribosylaminopyrimidine deaminase</fullName>
            <shortName evidence="13">DRAP deaminase</shortName>
            <ecNumber evidence="13">3.5.4.26</ecNumber>
        </recommendedName>
        <alternativeName>
            <fullName evidence="13">Riboflavin-specific deaminase</fullName>
        </alternativeName>
    </domain>
    <domain>
        <recommendedName>
            <fullName evidence="13">5-amino-6-(5-phosphoribosylamino)uracil reductase</fullName>
            <ecNumber evidence="13">1.1.1.193</ecNumber>
        </recommendedName>
        <alternativeName>
            <fullName evidence="13">HTP reductase</fullName>
        </alternativeName>
    </domain>
</protein>
<dbReference type="PANTHER" id="PTHR38011:SF7">
    <property type="entry name" value="2,5-DIAMINO-6-RIBOSYLAMINO-4(3H)-PYRIMIDINONE 5'-PHOSPHATE REDUCTASE"/>
    <property type="match status" value="1"/>
</dbReference>
<keyword evidence="7 13" id="KW-0479">Metal-binding</keyword>
<evidence type="ECO:0000313" key="18">
    <source>
        <dbReference type="EMBL" id="SHG35623.1"/>
    </source>
</evidence>
<dbReference type="Gene3D" id="3.40.430.10">
    <property type="entry name" value="Dihydrofolate Reductase, subunit A"/>
    <property type="match status" value="1"/>
</dbReference>
<name>A0A1M5J6J6_9BACT</name>
<evidence type="ECO:0000256" key="9">
    <source>
        <dbReference type="ARBA" id="ARBA00022833"/>
    </source>
</evidence>
<dbReference type="NCBIfam" id="TIGR00326">
    <property type="entry name" value="eubact_ribD"/>
    <property type="match status" value="1"/>
</dbReference>